<accession>A0A6A5T9Y9</accession>
<dbReference type="EMBL" id="ML977054">
    <property type="protein sequence ID" value="KAF1948559.1"/>
    <property type="molecule type" value="Genomic_DNA"/>
</dbReference>
<feature type="region of interest" description="Disordered" evidence="1">
    <location>
        <begin position="47"/>
        <end position="69"/>
    </location>
</feature>
<evidence type="ECO:0000256" key="2">
    <source>
        <dbReference type="SAM" id="Phobius"/>
    </source>
</evidence>
<evidence type="ECO:0000256" key="1">
    <source>
        <dbReference type="SAM" id="MobiDB-lite"/>
    </source>
</evidence>
<name>A0A6A5T9Y9_9PLEO</name>
<keyword evidence="4" id="KW-1185">Reference proteome</keyword>
<keyword evidence="2" id="KW-1133">Transmembrane helix</keyword>
<evidence type="ECO:0000313" key="3">
    <source>
        <dbReference type="EMBL" id="KAF1948559.1"/>
    </source>
</evidence>
<proteinExistence type="predicted"/>
<keyword evidence="2" id="KW-0472">Membrane</keyword>
<dbReference type="Proteomes" id="UP000800035">
    <property type="component" value="Unassembled WGS sequence"/>
</dbReference>
<dbReference type="AlphaFoldDB" id="A0A6A5T9Y9"/>
<gene>
    <name evidence="3" type="ORF">CC80DRAFT_300811</name>
</gene>
<sequence length="104" mass="12116">MEWSIEAIIALIALFAACVPLLVFLYRRIRQRYLQKRDINISLPTYTSSVPSFTRPEQHPDEDLSSPVGGRRLGVPRLYVMRRYSTFESMIMVGEHDEVNRGMR</sequence>
<evidence type="ECO:0000313" key="4">
    <source>
        <dbReference type="Proteomes" id="UP000800035"/>
    </source>
</evidence>
<organism evidence="3 4">
    <name type="scientific">Byssothecium circinans</name>
    <dbReference type="NCBI Taxonomy" id="147558"/>
    <lineage>
        <taxon>Eukaryota</taxon>
        <taxon>Fungi</taxon>
        <taxon>Dikarya</taxon>
        <taxon>Ascomycota</taxon>
        <taxon>Pezizomycotina</taxon>
        <taxon>Dothideomycetes</taxon>
        <taxon>Pleosporomycetidae</taxon>
        <taxon>Pleosporales</taxon>
        <taxon>Massarineae</taxon>
        <taxon>Massarinaceae</taxon>
        <taxon>Byssothecium</taxon>
    </lineage>
</organism>
<protein>
    <submittedName>
        <fullName evidence="3">Uncharacterized protein</fullName>
    </submittedName>
</protein>
<reference evidence="3" key="1">
    <citation type="journal article" date="2020" name="Stud. Mycol.">
        <title>101 Dothideomycetes genomes: a test case for predicting lifestyles and emergence of pathogens.</title>
        <authorList>
            <person name="Haridas S."/>
            <person name="Albert R."/>
            <person name="Binder M."/>
            <person name="Bloem J."/>
            <person name="Labutti K."/>
            <person name="Salamov A."/>
            <person name="Andreopoulos B."/>
            <person name="Baker S."/>
            <person name="Barry K."/>
            <person name="Bills G."/>
            <person name="Bluhm B."/>
            <person name="Cannon C."/>
            <person name="Castanera R."/>
            <person name="Culley D."/>
            <person name="Daum C."/>
            <person name="Ezra D."/>
            <person name="Gonzalez J."/>
            <person name="Henrissat B."/>
            <person name="Kuo A."/>
            <person name="Liang C."/>
            <person name="Lipzen A."/>
            <person name="Lutzoni F."/>
            <person name="Magnuson J."/>
            <person name="Mondo S."/>
            <person name="Nolan M."/>
            <person name="Ohm R."/>
            <person name="Pangilinan J."/>
            <person name="Park H.-J."/>
            <person name="Ramirez L."/>
            <person name="Alfaro M."/>
            <person name="Sun H."/>
            <person name="Tritt A."/>
            <person name="Yoshinaga Y."/>
            <person name="Zwiers L.-H."/>
            <person name="Turgeon B."/>
            <person name="Goodwin S."/>
            <person name="Spatafora J."/>
            <person name="Crous P."/>
            <person name="Grigoriev I."/>
        </authorList>
    </citation>
    <scope>NUCLEOTIDE SEQUENCE</scope>
    <source>
        <strain evidence="3">CBS 675.92</strain>
    </source>
</reference>
<keyword evidence="2" id="KW-0812">Transmembrane</keyword>
<feature type="transmembrane region" description="Helical" evidence="2">
    <location>
        <begin position="6"/>
        <end position="26"/>
    </location>
</feature>